<evidence type="ECO:0000313" key="3">
    <source>
        <dbReference type="Proteomes" id="UP001324427"/>
    </source>
</evidence>
<comment type="caution">
    <text evidence="2">The sequence shown here is derived from an EMBL/GenBank/DDBJ whole genome shotgun (WGS) entry which is preliminary data.</text>
</comment>
<keyword evidence="3" id="KW-1185">Reference proteome</keyword>
<proteinExistence type="predicted"/>
<dbReference type="AlphaFoldDB" id="A0AAV9JBN2"/>
<reference evidence="2 3" key="1">
    <citation type="submission" date="2021-11" db="EMBL/GenBank/DDBJ databases">
        <title>Black yeast isolated from Biological Soil Crust.</title>
        <authorList>
            <person name="Kurbessoian T."/>
        </authorList>
    </citation>
    <scope>NUCLEOTIDE SEQUENCE [LARGE SCALE GENOMIC DNA]</scope>
    <source>
        <strain evidence="2 3">CCFEE 5522</strain>
    </source>
</reference>
<accession>A0AAV9JBN2</accession>
<dbReference type="Proteomes" id="UP001324427">
    <property type="component" value="Unassembled WGS sequence"/>
</dbReference>
<name>A0AAV9JBN2_9PEZI</name>
<organism evidence="2 3">
    <name type="scientific">Oleoguttula mirabilis</name>
    <dbReference type="NCBI Taxonomy" id="1507867"/>
    <lineage>
        <taxon>Eukaryota</taxon>
        <taxon>Fungi</taxon>
        <taxon>Dikarya</taxon>
        <taxon>Ascomycota</taxon>
        <taxon>Pezizomycotina</taxon>
        <taxon>Dothideomycetes</taxon>
        <taxon>Dothideomycetidae</taxon>
        <taxon>Mycosphaerellales</taxon>
        <taxon>Teratosphaeriaceae</taxon>
        <taxon>Oleoguttula</taxon>
    </lineage>
</organism>
<feature type="region of interest" description="Disordered" evidence="1">
    <location>
        <begin position="243"/>
        <end position="268"/>
    </location>
</feature>
<evidence type="ECO:0008006" key="4">
    <source>
        <dbReference type="Google" id="ProtNLM"/>
    </source>
</evidence>
<protein>
    <recommendedName>
        <fullName evidence="4">Fungal N-terminal domain-containing protein</fullName>
    </recommendedName>
</protein>
<sequence>MAEVSSALGAISNAFSLTLKITEKVYEIVAVDQEAKDLLETTDQINNQLAHGKKLRRQKSGLLSSDEKDLVDKIFASTEKAVSTVASLIEPARADMIVSGGRVRLSTRIQFVFRDQAHLPVNLAKLGIAGGNLNMALGVLCNKTGHSDGPSWKKPSLHDLKPPPTYNESEWLYASRQKNLRRRASAVTLNESYKPCRANLQPSSASIAELPDDSASMWDGENVTAVSDNMLLHPPFDDAGSIRSCPESPIIITPPEEKPQRLTGRARNRSWLEYQAQRG</sequence>
<evidence type="ECO:0000313" key="2">
    <source>
        <dbReference type="EMBL" id="KAK4542174.1"/>
    </source>
</evidence>
<dbReference type="EMBL" id="JAVFHQ010000044">
    <property type="protein sequence ID" value="KAK4542174.1"/>
    <property type="molecule type" value="Genomic_DNA"/>
</dbReference>
<evidence type="ECO:0000256" key="1">
    <source>
        <dbReference type="SAM" id="MobiDB-lite"/>
    </source>
</evidence>
<gene>
    <name evidence="2" type="ORF">LTR36_007021</name>
</gene>